<dbReference type="GO" id="GO:0009522">
    <property type="term" value="C:photosystem I"/>
    <property type="evidence" value="ECO:0007669"/>
    <property type="project" value="UniProtKB-KW"/>
</dbReference>
<feature type="binding site" evidence="18">
    <location>
        <position position="76"/>
    </location>
    <ligand>
        <name>chlorophyll a</name>
        <dbReference type="ChEBI" id="CHEBI:58416"/>
        <label>1</label>
    </ligand>
</feature>
<evidence type="ECO:0000256" key="7">
    <source>
        <dbReference type="ARBA" id="ARBA00022692"/>
    </source>
</evidence>
<keyword evidence="15 19" id="KW-0793">Thylakoid</keyword>
<keyword evidence="9 19" id="KW-0603">Photosystem I</keyword>
<dbReference type="GO" id="GO:0009523">
    <property type="term" value="C:photosystem II"/>
    <property type="evidence" value="ECO:0007669"/>
    <property type="project" value="UniProtKB-KW"/>
</dbReference>
<accession>A0A7S1SNK1</accession>
<evidence type="ECO:0000256" key="13">
    <source>
        <dbReference type="ARBA" id="ARBA00022991"/>
    </source>
</evidence>
<keyword evidence="13 19" id="KW-0157">Chromophore</keyword>
<keyword evidence="11" id="KW-0809">Transit peptide</keyword>
<dbReference type="GO" id="GO:0046872">
    <property type="term" value="F:metal ion binding"/>
    <property type="evidence" value="ECO:0007669"/>
    <property type="project" value="UniProtKB-KW"/>
</dbReference>
<dbReference type="InterPro" id="IPR001344">
    <property type="entry name" value="Chloro_AB-bd_pln"/>
</dbReference>
<evidence type="ECO:0000256" key="12">
    <source>
        <dbReference type="ARBA" id="ARBA00022989"/>
    </source>
</evidence>
<feature type="binding site" description="axial binding residue" evidence="18">
    <location>
        <position position="78"/>
    </location>
    <ligand>
        <name>chlorophyll b</name>
        <dbReference type="ChEBI" id="CHEBI:61721"/>
        <label>1</label>
    </ligand>
    <ligandPart>
        <name>Mg</name>
        <dbReference type="ChEBI" id="CHEBI:25107"/>
    </ligandPart>
</feature>
<evidence type="ECO:0000256" key="4">
    <source>
        <dbReference type="ARBA" id="ARBA00022528"/>
    </source>
</evidence>
<evidence type="ECO:0000256" key="10">
    <source>
        <dbReference type="ARBA" id="ARBA00022842"/>
    </source>
</evidence>
<protein>
    <recommendedName>
        <fullName evidence="19">Chlorophyll a-b binding protein, chloroplastic</fullName>
    </recommendedName>
</protein>
<dbReference type="SUPFAM" id="SSF103511">
    <property type="entry name" value="Chlorophyll a-b binding protein"/>
    <property type="match status" value="1"/>
</dbReference>
<evidence type="ECO:0000256" key="15">
    <source>
        <dbReference type="ARBA" id="ARBA00023078"/>
    </source>
</evidence>
<dbReference type="GO" id="GO:0009644">
    <property type="term" value="P:response to high light intensity"/>
    <property type="evidence" value="ECO:0007669"/>
    <property type="project" value="UniProtKB-ARBA"/>
</dbReference>
<feature type="binding site" evidence="18">
    <location>
        <position position="198"/>
    </location>
    <ligand>
        <name>chlorophyll a</name>
        <dbReference type="ChEBI" id="CHEBI:58416"/>
        <label>1</label>
    </ligand>
</feature>
<keyword evidence="16" id="KW-0472">Membrane</keyword>
<evidence type="ECO:0000256" key="19">
    <source>
        <dbReference type="RuleBase" id="RU363080"/>
    </source>
</evidence>
<feature type="binding site" evidence="18">
    <location>
        <position position="180"/>
    </location>
    <ligand>
        <name>chlorophyll a</name>
        <dbReference type="ChEBI" id="CHEBI:58416"/>
        <label>1</label>
    </ligand>
</feature>
<keyword evidence="17 19" id="KW-0604">Photosystem II</keyword>
<evidence type="ECO:0000256" key="14">
    <source>
        <dbReference type="ARBA" id="ARBA00023016"/>
    </source>
</evidence>
<gene>
    <name evidence="20" type="ORF">TCHU04912_LOCUS6540</name>
</gene>
<evidence type="ECO:0000256" key="17">
    <source>
        <dbReference type="ARBA" id="ARBA00023276"/>
    </source>
</evidence>
<keyword evidence="4 19" id="KW-0150">Chloroplast</keyword>
<sequence length="233" mass="25190">MSSISSVRPTGLTSVRRSPRAARASVAVRAEQSTEDYVKTLPGITAPFDNVFDPAGLAKTASIKDMRRWREAEVTHGRVSMLAALGFIIGEQGDGGFPLFEGEITGPAINQFQQVPRGLWESLVLVIGIAEAYRVSLGWATPTGTGFNSLKDDYSMGDLGFDPLGFKPSDPTELKVMQTKELNNGRLAMIAIAGFVAQEVADGGQVEIFEHWFSNVEKELGIEAVEIEQDLGL</sequence>
<reference evidence="20" key="1">
    <citation type="submission" date="2021-01" db="EMBL/GenBank/DDBJ databases">
        <authorList>
            <person name="Corre E."/>
            <person name="Pelletier E."/>
            <person name="Niang G."/>
            <person name="Scheremetjew M."/>
            <person name="Finn R."/>
            <person name="Kale V."/>
            <person name="Holt S."/>
            <person name="Cochrane G."/>
            <person name="Meng A."/>
            <person name="Brown T."/>
            <person name="Cohen L."/>
        </authorList>
    </citation>
    <scope>NUCLEOTIDE SEQUENCE</scope>
    <source>
        <strain evidence="20">PLY429</strain>
    </source>
</reference>
<dbReference type="EMBL" id="HBGG01012816">
    <property type="protein sequence ID" value="CAD9204305.1"/>
    <property type="molecule type" value="Transcribed_RNA"/>
</dbReference>
<evidence type="ECO:0000256" key="16">
    <source>
        <dbReference type="ARBA" id="ARBA00023136"/>
    </source>
</evidence>
<dbReference type="Gene3D" id="1.10.3460.10">
    <property type="entry name" value="Chlorophyll a/b binding protein domain"/>
    <property type="match status" value="1"/>
</dbReference>
<feature type="binding site" evidence="18">
    <location>
        <position position="181"/>
    </location>
    <ligand>
        <name>chlorophyll a</name>
        <dbReference type="ChEBI" id="CHEBI:58416"/>
        <label>1</label>
    </ligand>
</feature>
<keyword evidence="7" id="KW-0812">Transmembrane</keyword>
<dbReference type="InterPro" id="IPR022796">
    <property type="entry name" value="Chloroa_b-bind"/>
</dbReference>
<evidence type="ECO:0000256" key="5">
    <source>
        <dbReference type="ARBA" id="ARBA00022531"/>
    </source>
</evidence>
<keyword evidence="6 19" id="KW-0934">Plastid</keyword>
<dbReference type="GO" id="GO:0010196">
    <property type="term" value="P:nonphotochemical quenching"/>
    <property type="evidence" value="ECO:0007669"/>
    <property type="project" value="UniProtKB-ARBA"/>
</dbReference>
<dbReference type="GO" id="GO:0016168">
    <property type="term" value="F:chlorophyll binding"/>
    <property type="evidence" value="ECO:0007669"/>
    <property type="project" value="UniProtKB-KW"/>
</dbReference>
<keyword evidence="14" id="KW-0346">Stress response</keyword>
<evidence type="ECO:0000256" key="2">
    <source>
        <dbReference type="ARBA" id="ARBA00007259"/>
    </source>
</evidence>
<dbReference type="Pfam" id="PF00504">
    <property type="entry name" value="Chloroa_b-bind"/>
    <property type="match status" value="1"/>
</dbReference>
<dbReference type="GO" id="GO:0080183">
    <property type="term" value="P:response to photooxidative stress"/>
    <property type="evidence" value="ECO:0007669"/>
    <property type="project" value="UniProtKB-ARBA"/>
</dbReference>
<evidence type="ECO:0000256" key="3">
    <source>
        <dbReference type="ARBA" id="ARBA00022494"/>
    </source>
</evidence>
<keyword evidence="5 19" id="KW-0602">Photosynthesis</keyword>
<evidence type="ECO:0000256" key="11">
    <source>
        <dbReference type="ARBA" id="ARBA00022946"/>
    </source>
</evidence>
<evidence type="ECO:0000256" key="18">
    <source>
        <dbReference type="PIRSR" id="PIRSR601344-1"/>
    </source>
</evidence>
<evidence type="ECO:0000313" key="20">
    <source>
        <dbReference type="EMBL" id="CAD9204305.1"/>
    </source>
</evidence>
<proteinExistence type="inferred from homology"/>
<dbReference type="GO" id="GO:0009765">
    <property type="term" value="P:photosynthesis, light harvesting"/>
    <property type="evidence" value="ECO:0007669"/>
    <property type="project" value="InterPro"/>
</dbReference>
<evidence type="ECO:0000256" key="9">
    <source>
        <dbReference type="ARBA" id="ARBA00022836"/>
    </source>
</evidence>
<evidence type="ECO:0000256" key="8">
    <source>
        <dbReference type="ARBA" id="ARBA00022723"/>
    </source>
</evidence>
<dbReference type="PANTHER" id="PTHR21649">
    <property type="entry name" value="CHLOROPHYLL A/B BINDING PROTEIN"/>
    <property type="match status" value="1"/>
</dbReference>
<comment type="similarity">
    <text evidence="2 19">Belongs to the light-harvesting chlorophyll a/b-binding (LHC) protein family.</text>
</comment>
<feature type="binding site" evidence="18">
    <location>
        <position position="73"/>
    </location>
    <ligand>
        <name>chlorophyll a</name>
        <dbReference type="ChEBI" id="CHEBI:58416"/>
        <label>1</label>
    </ligand>
</feature>
<keyword evidence="10" id="KW-0460">Magnesium</keyword>
<keyword evidence="3 18" id="KW-0148">Chlorophyll</keyword>
<evidence type="ECO:0000256" key="6">
    <source>
        <dbReference type="ARBA" id="ARBA00022640"/>
    </source>
</evidence>
<evidence type="ECO:0000256" key="1">
    <source>
        <dbReference type="ARBA" id="ARBA00004454"/>
    </source>
</evidence>
<comment type="subcellular location">
    <subcellularLocation>
        <location evidence="1">Plastid</location>
        <location evidence="1">Chloroplast thylakoid membrane</location>
        <topology evidence="1">Multi-pass membrane protein</topology>
    </subcellularLocation>
</comment>
<keyword evidence="8" id="KW-0479">Metal-binding</keyword>
<feature type="binding site" evidence="18">
    <location>
        <position position="184"/>
    </location>
    <ligand>
        <name>chlorophyll a</name>
        <dbReference type="ChEBI" id="CHEBI:58416"/>
        <label>1</label>
    </ligand>
</feature>
<dbReference type="AlphaFoldDB" id="A0A7S1SNK1"/>
<feature type="binding site" evidence="18">
    <location>
        <position position="186"/>
    </location>
    <ligand>
        <name>chlorophyll a</name>
        <dbReference type="ChEBI" id="CHEBI:58416"/>
        <label>1</label>
    </ligand>
</feature>
<comment type="function">
    <text evidence="19">The light-harvesting complex (LHC) functions as a light receptor, it captures and delivers excitation energy to photosystems with which it is closely associated.</text>
</comment>
<dbReference type="FunFam" id="1.10.3460.10:FF:000012">
    <property type="entry name" value="Fucoxanthin chlorophyll a/c protein, LI818 clade"/>
    <property type="match status" value="1"/>
</dbReference>
<dbReference type="GO" id="GO:0009535">
    <property type="term" value="C:chloroplast thylakoid membrane"/>
    <property type="evidence" value="ECO:0007669"/>
    <property type="project" value="UniProtKB-SubCell"/>
</dbReference>
<organism evidence="20">
    <name type="scientific">Tetraselmis chuii</name>
    <dbReference type="NCBI Taxonomy" id="63592"/>
    <lineage>
        <taxon>Eukaryota</taxon>
        <taxon>Viridiplantae</taxon>
        <taxon>Chlorophyta</taxon>
        <taxon>core chlorophytes</taxon>
        <taxon>Chlorodendrophyceae</taxon>
        <taxon>Chlorodendrales</taxon>
        <taxon>Chlorodendraceae</taxon>
        <taxon>Tetraselmis</taxon>
    </lineage>
</organism>
<name>A0A7S1SNK1_9CHLO</name>
<keyword evidence="12" id="KW-1133">Transmembrane helix</keyword>